<name>A0ABS7J7G1_9SPHN</name>
<keyword evidence="3" id="KW-1185">Reference proteome</keyword>
<gene>
    <name evidence="2" type="ORF">K3174_11985</name>
</gene>
<evidence type="ECO:0000256" key="1">
    <source>
        <dbReference type="SAM" id="SignalP"/>
    </source>
</evidence>
<feature type="signal peptide" evidence="1">
    <location>
        <begin position="1"/>
        <end position="21"/>
    </location>
</feature>
<dbReference type="EMBL" id="JAIGNO010000007">
    <property type="protein sequence ID" value="MBX7483251.1"/>
    <property type="molecule type" value="Genomic_DNA"/>
</dbReference>
<reference evidence="2 3" key="1">
    <citation type="submission" date="2021-08" db="EMBL/GenBank/DDBJ databases">
        <title>Comparative Genomics Analysis of the Genus Qipengyuania Reveals Extensive Genetic Diversity and Metabolic Versatility, Including the Description of Fifteen Novel Species.</title>
        <authorList>
            <person name="Liu Y."/>
        </authorList>
    </citation>
    <scope>NUCLEOTIDE SEQUENCE [LARGE SCALE GENOMIC DNA]</scope>
    <source>
        <strain evidence="2 3">6D47A</strain>
    </source>
</reference>
<organism evidence="2 3">
    <name type="scientific">Qipengyuania qiaonensis</name>
    <dbReference type="NCBI Taxonomy" id="2867240"/>
    <lineage>
        <taxon>Bacteria</taxon>
        <taxon>Pseudomonadati</taxon>
        <taxon>Pseudomonadota</taxon>
        <taxon>Alphaproteobacteria</taxon>
        <taxon>Sphingomonadales</taxon>
        <taxon>Erythrobacteraceae</taxon>
        <taxon>Qipengyuania</taxon>
    </lineage>
</organism>
<dbReference type="RefSeq" id="WP_221558675.1">
    <property type="nucleotide sequence ID" value="NZ_JAIGNO010000007.1"/>
</dbReference>
<dbReference type="Proteomes" id="UP000755104">
    <property type="component" value="Unassembled WGS sequence"/>
</dbReference>
<evidence type="ECO:0000313" key="3">
    <source>
        <dbReference type="Proteomes" id="UP000755104"/>
    </source>
</evidence>
<proteinExistence type="predicted"/>
<evidence type="ECO:0000313" key="2">
    <source>
        <dbReference type="EMBL" id="MBX7483251.1"/>
    </source>
</evidence>
<keyword evidence="1" id="KW-0732">Signal</keyword>
<sequence>MTIRTRLLPALALGLALAGCAREGDLIIDQGVGISAVRSTCPAVGIPDYTGDITTFRTPGSTTFSDLDVTAAITNLRSTCNEGATDRVYSEATFDVVARRTDTRGSRTVTLPYFSTVLRGGSSVVTKRLGSVNLQFADGQERAQARGVAGAYVNRAEATLSDDIRQQITRKREAGDPDAALDPLADPAVRAAVQRATFELLVGFQLTEEQLRYNATR</sequence>
<comment type="caution">
    <text evidence="2">The sequence shown here is derived from an EMBL/GenBank/DDBJ whole genome shotgun (WGS) entry which is preliminary data.</text>
</comment>
<accession>A0ABS7J7G1</accession>
<feature type="chain" id="PRO_5045796935" evidence="1">
    <location>
        <begin position="22"/>
        <end position="217"/>
    </location>
</feature>
<protein>
    <submittedName>
        <fullName evidence="2">Uncharacterized protein</fullName>
    </submittedName>
</protein>
<dbReference type="PROSITE" id="PS51257">
    <property type="entry name" value="PROKAR_LIPOPROTEIN"/>
    <property type="match status" value="1"/>
</dbReference>